<evidence type="ECO:0000313" key="3">
    <source>
        <dbReference type="EMBL" id="PKI48531.1"/>
    </source>
</evidence>
<feature type="region of interest" description="Disordered" evidence="1">
    <location>
        <begin position="1"/>
        <end position="30"/>
    </location>
</feature>
<organism evidence="2 4">
    <name type="scientific">Punica granatum</name>
    <name type="common">Pomegranate</name>
    <dbReference type="NCBI Taxonomy" id="22663"/>
    <lineage>
        <taxon>Eukaryota</taxon>
        <taxon>Viridiplantae</taxon>
        <taxon>Streptophyta</taxon>
        <taxon>Embryophyta</taxon>
        <taxon>Tracheophyta</taxon>
        <taxon>Spermatophyta</taxon>
        <taxon>Magnoliopsida</taxon>
        <taxon>eudicotyledons</taxon>
        <taxon>Gunneridae</taxon>
        <taxon>Pentapetalae</taxon>
        <taxon>rosids</taxon>
        <taxon>malvids</taxon>
        <taxon>Myrtales</taxon>
        <taxon>Lythraceae</taxon>
        <taxon>Punica</taxon>
    </lineage>
</organism>
<reference evidence="3 5" key="3">
    <citation type="submission" date="2017-11" db="EMBL/GenBank/DDBJ databases">
        <title>De-novo sequencing of pomegranate (Punica granatum L.) genome.</title>
        <authorList>
            <person name="Akparov Z."/>
            <person name="Amiraslanov A."/>
            <person name="Hajiyeva S."/>
            <person name="Abbasov M."/>
            <person name="Kaur K."/>
            <person name="Hamwieh A."/>
            <person name="Solovyev V."/>
            <person name="Salamov A."/>
            <person name="Braich B."/>
            <person name="Kosarev P."/>
            <person name="Mahmoud A."/>
            <person name="Hajiyev E."/>
            <person name="Babayeva S."/>
            <person name="Izzatullayeva V."/>
            <person name="Mammadov A."/>
            <person name="Mammadov A."/>
            <person name="Sharifova S."/>
            <person name="Ojaghi J."/>
            <person name="Eynullazada K."/>
            <person name="Bayramov B."/>
            <person name="Abdulazimova A."/>
            <person name="Shahmuradov I."/>
        </authorList>
    </citation>
    <scope>NUCLEOTIDE SEQUENCE [LARGE SCALE GENOMIC DNA]</scope>
    <source>
        <strain evidence="3">AG2017</strain>
        <strain evidence="5">cv. AG2017</strain>
        <tissue evidence="3">Leaf</tissue>
    </source>
</reference>
<feature type="compositionally biased region" description="Basic and acidic residues" evidence="1">
    <location>
        <begin position="13"/>
        <end position="27"/>
    </location>
</feature>
<dbReference type="EMBL" id="PGOL01002381">
    <property type="protein sequence ID" value="PKI48531.1"/>
    <property type="molecule type" value="Genomic_DNA"/>
</dbReference>
<protein>
    <submittedName>
        <fullName evidence="2">Uncharacterized protein</fullName>
    </submittedName>
</protein>
<name>A0A218XEA9_PUNGR</name>
<evidence type="ECO:0000313" key="4">
    <source>
        <dbReference type="Proteomes" id="UP000197138"/>
    </source>
</evidence>
<accession>A0A218XEA9</accession>
<evidence type="ECO:0000313" key="2">
    <source>
        <dbReference type="EMBL" id="OWM83274.1"/>
    </source>
</evidence>
<proteinExistence type="predicted"/>
<reference evidence="4" key="1">
    <citation type="journal article" date="2017" name="Plant J.">
        <title>The pomegranate (Punica granatum L.) genome and the genomics of punicalagin biosynthesis.</title>
        <authorList>
            <person name="Qin G."/>
            <person name="Xu C."/>
            <person name="Ming R."/>
            <person name="Tang H."/>
            <person name="Guyot R."/>
            <person name="Kramer E.M."/>
            <person name="Hu Y."/>
            <person name="Yi X."/>
            <person name="Qi Y."/>
            <person name="Xu X."/>
            <person name="Gao Z."/>
            <person name="Pan H."/>
            <person name="Jian J."/>
            <person name="Tian Y."/>
            <person name="Yue Z."/>
            <person name="Xu Y."/>
        </authorList>
    </citation>
    <scope>NUCLEOTIDE SEQUENCE [LARGE SCALE GENOMIC DNA]</scope>
    <source>
        <strain evidence="4">cv. Dabenzi</strain>
    </source>
</reference>
<gene>
    <name evidence="2" type="ORF">CDL15_Pgr012755</name>
    <name evidence="3" type="ORF">CRG98_031081</name>
</gene>
<sequence length="150" mass="16737">MPEIGSDRIGLARPKEKPPGRALDRTGDVGPEWAELPGWACKKNELGRGPLAKGGRDRAAAAATELRVAVLAPGRRDEGRNGHGRWLWASLGLRRGRPGPHRRLNSRNFRVFRRGFSEFSDLQIGQIESKISVFSCWVPFPPFRINFLSI</sequence>
<dbReference type="EMBL" id="MTKT01001932">
    <property type="protein sequence ID" value="OWM83274.1"/>
    <property type="molecule type" value="Genomic_DNA"/>
</dbReference>
<comment type="caution">
    <text evidence="2">The sequence shown here is derived from an EMBL/GenBank/DDBJ whole genome shotgun (WGS) entry which is preliminary data.</text>
</comment>
<dbReference type="Proteomes" id="UP000233551">
    <property type="component" value="Unassembled WGS sequence"/>
</dbReference>
<keyword evidence="5" id="KW-1185">Reference proteome</keyword>
<reference evidence="2" key="2">
    <citation type="submission" date="2017-06" db="EMBL/GenBank/DDBJ databases">
        <title>The pomegranate genome and the genomics of punicalagin biosynthesis.</title>
        <authorList>
            <person name="Xu C."/>
        </authorList>
    </citation>
    <scope>NUCLEOTIDE SEQUENCE [LARGE SCALE GENOMIC DNA]</scope>
    <source>
        <tissue evidence="2">Fresh leaf</tissue>
    </source>
</reference>
<dbReference type="Proteomes" id="UP000197138">
    <property type="component" value="Unassembled WGS sequence"/>
</dbReference>
<evidence type="ECO:0000313" key="5">
    <source>
        <dbReference type="Proteomes" id="UP000233551"/>
    </source>
</evidence>
<evidence type="ECO:0000256" key="1">
    <source>
        <dbReference type="SAM" id="MobiDB-lite"/>
    </source>
</evidence>
<dbReference type="AlphaFoldDB" id="A0A218XEA9"/>